<evidence type="ECO:0000313" key="15">
    <source>
        <dbReference type="Proteomes" id="UP001431572"/>
    </source>
</evidence>
<feature type="transmembrane region" description="Helical" evidence="10">
    <location>
        <begin position="118"/>
        <end position="138"/>
    </location>
</feature>
<feature type="transmembrane region" description="Helical" evidence="10">
    <location>
        <begin position="31"/>
        <end position="48"/>
    </location>
</feature>
<dbReference type="EMBL" id="CP128400">
    <property type="protein sequence ID" value="WJW69640.1"/>
    <property type="molecule type" value="Genomic_DNA"/>
</dbReference>
<dbReference type="Gene3D" id="3.30.465.10">
    <property type="match status" value="1"/>
</dbReference>
<dbReference type="SUPFAM" id="SSF56176">
    <property type="entry name" value="FAD-binding/transporter-associated domain-like"/>
    <property type="match status" value="1"/>
</dbReference>
<accession>A0A8T7M6K0</accession>
<protein>
    <submittedName>
        <fullName evidence="13">Hemolysin family protein</fullName>
    </submittedName>
    <submittedName>
        <fullName evidence="12">HlyC/CorC family transporter</fullName>
    </submittedName>
</protein>
<dbReference type="GO" id="GO:0050660">
    <property type="term" value="F:flavin adenine dinucleotide binding"/>
    <property type="evidence" value="ECO:0007669"/>
    <property type="project" value="InterPro"/>
</dbReference>
<evidence type="ECO:0000256" key="1">
    <source>
        <dbReference type="ARBA" id="ARBA00004651"/>
    </source>
</evidence>
<keyword evidence="4 10" id="KW-0812">Transmembrane</keyword>
<dbReference type="EMBL" id="JACATZ010000003">
    <property type="protein sequence ID" value="NWJ47735.1"/>
    <property type="molecule type" value="Genomic_DNA"/>
</dbReference>
<reference evidence="13" key="2">
    <citation type="journal article" date="2024" name="Nature">
        <title>Anoxygenic phototroph of the Chloroflexota uses a type I reaction centre.</title>
        <authorList>
            <person name="Tsuji J.M."/>
            <person name="Shaw N.A."/>
            <person name="Nagashima S."/>
            <person name="Venkiteswaran J.J."/>
            <person name="Schiff S.L."/>
            <person name="Watanabe T."/>
            <person name="Fukui M."/>
            <person name="Hanada S."/>
            <person name="Tank M."/>
            <person name="Neufeld J.D."/>
        </authorList>
    </citation>
    <scope>NUCLEOTIDE SEQUENCE</scope>
    <source>
        <strain evidence="13">L227-S17</strain>
    </source>
</reference>
<dbReference type="SMART" id="SM01091">
    <property type="entry name" value="CorC_HlyC"/>
    <property type="match status" value="1"/>
</dbReference>
<feature type="domain" description="CBS" evidence="11">
    <location>
        <begin position="289"/>
        <end position="346"/>
    </location>
</feature>
<dbReference type="Pfam" id="PF03471">
    <property type="entry name" value="CorC_HlyC"/>
    <property type="match status" value="1"/>
</dbReference>
<keyword evidence="7 9" id="KW-0129">CBS domain</keyword>
<keyword evidence="15" id="KW-1185">Reference proteome</keyword>
<proteinExistence type="inferred from homology"/>
<keyword evidence="8 10" id="KW-0472">Membrane</keyword>
<dbReference type="Proteomes" id="UP000521676">
    <property type="component" value="Unassembled WGS sequence"/>
</dbReference>
<dbReference type="PANTHER" id="PTHR22777:SF32">
    <property type="entry name" value="UPF0053 INNER MEMBRANE PROTEIN YFJD"/>
    <property type="match status" value="1"/>
</dbReference>
<comment type="similarity">
    <text evidence="2">Belongs to the UPF0053 family.</text>
</comment>
<dbReference type="SUPFAM" id="SSF54631">
    <property type="entry name" value="CBS-domain pair"/>
    <property type="match status" value="1"/>
</dbReference>
<evidence type="ECO:0000256" key="10">
    <source>
        <dbReference type="SAM" id="Phobius"/>
    </source>
</evidence>
<evidence type="ECO:0000256" key="2">
    <source>
        <dbReference type="ARBA" id="ARBA00006337"/>
    </source>
</evidence>
<evidence type="ECO:0000256" key="6">
    <source>
        <dbReference type="ARBA" id="ARBA00022989"/>
    </source>
</evidence>
<dbReference type="Gene3D" id="3.10.580.10">
    <property type="entry name" value="CBS-domain"/>
    <property type="match status" value="1"/>
</dbReference>
<evidence type="ECO:0000256" key="7">
    <source>
        <dbReference type="ARBA" id="ARBA00023122"/>
    </source>
</evidence>
<evidence type="ECO:0000256" key="8">
    <source>
        <dbReference type="ARBA" id="ARBA00023136"/>
    </source>
</evidence>
<dbReference type="InterPro" id="IPR044751">
    <property type="entry name" value="Ion_transp-like_CBS"/>
</dbReference>
<reference evidence="12 14" key="1">
    <citation type="submission" date="2020-06" db="EMBL/GenBank/DDBJ databases">
        <title>Anoxygenic phototrophic Chloroflexota member uses a Type I reaction center.</title>
        <authorList>
            <person name="Tsuji J.M."/>
            <person name="Shaw N.A."/>
            <person name="Nagashima S."/>
            <person name="Venkiteswaran J."/>
            <person name="Schiff S.L."/>
            <person name="Hanada S."/>
            <person name="Tank M."/>
            <person name="Neufeld J.D."/>
        </authorList>
    </citation>
    <scope>NUCLEOTIDE SEQUENCE [LARGE SCALE GENOMIC DNA]</scope>
    <source>
        <strain evidence="12">L227-S17</strain>
    </source>
</reference>
<feature type="domain" description="CBS" evidence="11">
    <location>
        <begin position="225"/>
        <end position="286"/>
    </location>
</feature>
<evidence type="ECO:0000313" key="14">
    <source>
        <dbReference type="Proteomes" id="UP000521676"/>
    </source>
</evidence>
<gene>
    <name evidence="12" type="ORF">HXX08_17925</name>
    <name evidence="13" type="ORF">OZ401_003268</name>
</gene>
<dbReference type="PANTHER" id="PTHR22777">
    <property type="entry name" value="HEMOLYSIN-RELATED"/>
    <property type="match status" value="1"/>
</dbReference>
<sequence length="463" mass="52109">MGLDSDGSNFLIIFLTELPPCKEQEITPERYVVFGLSLLGVLIALILLEANAYTRAGIAALARKQLQELAEQHPGLGDITKDLPQLSNVMRTADIFCYIIAPASAISAIHQFNIYNFWVSLMVFALICIILLFTRAIPRGFALRTPERAANRSIKLLRFEMWLFEPIANFIVRIGANIVTKKHPTEDRIKLMANIGDEFGFVYLTEPEQPTSTPKFGDRTAHDIMITRLDMVAVPLDCSLDRLLEIIQNSGFSRVPVYRNSIDQIVGILYAKDLLACVRDRSNFSLIRMLRPAYFVPESKSADTLFSELQNKRVHIAIVVDEYGGTAGLVTIEDLLEEIVGEIHDEYDRVNAGYVRLNLDEIIVDARMKLEEVNQFFLTRWESEAVDTIGGLVYEILGRVPEPGNEIILDRNGTTKDVNAELEPGDVAIIVMSVSGQRLRQIRLIHNNPIEAKTQETNESFDI</sequence>
<dbReference type="Proteomes" id="UP001431572">
    <property type="component" value="Chromosome 2"/>
</dbReference>
<keyword evidence="6 10" id="KW-1133">Transmembrane helix</keyword>
<name>A0A8T7M6K0_9CHLR</name>
<keyword evidence="5" id="KW-0677">Repeat</keyword>
<dbReference type="InterPro" id="IPR036318">
    <property type="entry name" value="FAD-bd_PCMH-like_sf"/>
</dbReference>
<evidence type="ECO:0000256" key="3">
    <source>
        <dbReference type="ARBA" id="ARBA00022475"/>
    </source>
</evidence>
<dbReference type="InterPro" id="IPR000644">
    <property type="entry name" value="CBS_dom"/>
</dbReference>
<evidence type="ECO:0000313" key="12">
    <source>
        <dbReference type="EMBL" id="NWJ47735.1"/>
    </source>
</evidence>
<evidence type="ECO:0000256" key="4">
    <source>
        <dbReference type="ARBA" id="ARBA00022692"/>
    </source>
</evidence>
<dbReference type="GO" id="GO:0005886">
    <property type="term" value="C:plasma membrane"/>
    <property type="evidence" value="ECO:0007669"/>
    <property type="project" value="UniProtKB-SubCell"/>
</dbReference>
<dbReference type="InterPro" id="IPR002550">
    <property type="entry name" value="CNNM"/>
</dbReference>
<dbReference type="PROSITE" id="PS51371">
    <property type="entry name" value="CBS"/>
    <property type="match status" value="2"/>
</dbReference>
<dbReference type="FunFam" id="3.10.580.10:FF:000002">
    <property type="entry name" value="Magnesium/cobalt efflux protein CorC"/>
    <property type="match status" value="1"/>
</dbReference>
<dbReference type="Pfam" id="PF01595">
    <property type="entry name" value="CNNM"/>
    <property type="match status" value="1"/>
</dbReference>
<dbReference type="CDD" id="cd04590">
    <property type="entry name" value="CBS_pair_CorC_HlyC_assoc"/>
    <property type="match status" value="1"/>
</dbReference>
<evidence type="ECO:0000259" key="11">
    <source>
        <dbReference type="PROSITE" id="PS51371"/>
    </source>
</evidence>
<dbReference type="InterPro" id="IPR005170">
    <property type="entry name" value="Transptr-assoc_dom"/>
</dbReference>
<comment type="subcellular location">
    <subcellularLocation>
        <location evidence="1">Cell membrane</location>
        <topology evidence="1">Multi-pass membrane protein</topology>
    </subcellularLocation>
</comment>
<dbReference type="InterPro" id="IPR046342">
    <property type="entry name" value="CBS_dom_sf"/>
</dbReference>
<dbReference type="InterPro" id="IPR016169">
    <property type="entry name" value="FAD-bd_PCMH_sub2"/>
</dbReference>
<dbReference type="SMART" id="SM00116">
    <property type="entry name" value="CBS"/>
    <property type="match status" value="2"/>
</dbReference>
<evidence type="ECO:0000256" key="9">
    <source>
        <dbReference type="PROSITE-ProRule" id="PRU00703"/>
    </source>
</evidence>
<dbReference type="RefSeq" id="WP_341471513.1">
    <property type="nucleotide sequence ID" value="NZ_CP128400.1"/>
</dbReference>
<evidence type="ECO:0000313" key="13">
    <source>
        <dbReference type="EMBL" id="WJW69640.1"/>
    </source>
</evidence>
<dbReference type="AlphaFoldDB" id="A0A8T7M6K0"/>
<keyword evidence="3" id="KW-1003">Cell membrane</keyword>
<evidence type="ECO:0000256" key="5">
    <source>
        <dbReference type="ARBA" id="ARBA00022737"/>
    </source>
</evidence>
<organism evidence="12 14">
    <name type="scientific">Candidatus Chlorohelix allophototropha</name>
    <dbReference type="NCBI Taxonomy" id="3003348"/>
    <lineage>
        <taxon>Bacteria</taxon>
        <taxon>Bacillati</taxon>
        <taxon>Chloroflexota</taxon>
        <taxon>Chloroflexia</taxon>
        <taxon>Candidatus Chloroheliales</taxon>
        <taxon>Candidatus Chloroheliaceae</taxon>
        <taxon>Candidatus Chlorohelix</taxon>
    </lineage>
</organism>
<dbReference type="Pfam" id="PF00571">
    <property type="entry name" value="CBS"/>
    <property type="match status" value="2"/>
</dbReference>